<name>A0AA88YCY0_PINIB</name>
<dbReference type="PANTHER" id="PTHR14694">
    <property type="entry name" value="CALCIUM-RESPONSIVE TRANSCRIPTION FACTOR"/>
    <property type="match status" value="1"/>
</dbReference>
<dbReference type="PANTHER" id="PTHR14694:SF1">
    <property type="entry name" value="CALCIUM-RESPONSIVE TRANSCRIPTION FACTOR"/>
    <property type="match status" value="1"/>
</dbReference>
<evidence type="ECO:0000256" key="1">
    <source>
        <dbReference type="SAM" id="MobiDB-lite"/>
    </source>
</evidence>
<evidence type="ECO:0000313" key="2">
    <source>
        <dbReference type="EMBL" id="KAK3096922.1"/>
    </source>
</evidence>
<accession>A0AA88YCY0</accession>
<dbReference type="Proteomes" id="UP001186944">
    <property type="component" value="Unassembled WGS sequence"/>
</dbReference>
<dbReference type="EMBL" id="VSWD01000007">
    <property type="protein sequence ID" value="KAK3096922.1"/>
    <property type="molecule type" value="Genomic_DNA"/>
</dbReference>
<feature type="region of interest" description="Disordered" evidence="1">
    <location>
        <begin position="353"/>
        <end position="375"/>
    </location>
</feature>
<feature type="compositionally biased region" description="Polar residues" evidence="1">
    <location>
        <begin position="7"/>
        <end position="22"/>
    </location>
</feature>
<feature type="compositionally biased region" description="Polar residues" evidence="1">
    <location>
        <begin position="146"/>
        <end position="157"/>
    </location>
</feature>
<keyword evidence="3" id="KW-1185">Reference proteome</keyword>
<dbReference type="GO" id="GO:0005634">
    <property type="term" value="C:nucleus"/>
    <property type="evidence" value="ECO:0007669"/>
    <property type="project" value="TreeGrafter"/>
</dbReference>
<sequence>MEDMDNFVSSTSDEVTPSSMTLTPHDLVDEIITISPQMKDDGQEEGLMISDPGLTITSAPSMTNPTLQGLLSTPTHQLLTTNEGIQIIALSGTNDLMPNQGDGRVWQLVPDMATLIAVTDPSQTQTKQIEEVAHAEIVEDSDSRGSNEVSSATSTEDNILMPPPPQPLPPDTPQWARRLLCCEKIGDSYRGYVETEVELDLLLTYHKQQTQSFWGTRQSPSPAKPSTRLMWKSQYVPFDGIPFVNSGSRAVVMECQFGPRRKGSNSRNKVVDQSVKPTTPYKQTCPARIYIKKVRKFPEYAVDMNLDKKAMKTDMDKAFHELKSQNLQTIGQERFYVQLPTEKAHEFHADAMASTSGNDEVPEFTEKTTESKQRLDPRVASKIRDIVASGETQIYSVRKKLRHYVVRDLYGGQEVPERHDLTLFPTVNDLKNHIHQACRDIENGSLPISAPQVNVEIVQNTRGNYQSMDPSLWQASSGGRLEGSEPVPETVTVTLTQNPGEDGHHVISRIETHLSDGTTKISTHLTPETAQLLSKLHPNMFPAGFLKPEPVEESCDQDITNDEQDMADSVQDITDTVEDVGIEGVLKTDPESGISIDTPHPIPDSMQDIESLAIVSNTDQASQSILGVSMVDSCTDLGHSDNTGSIVTEADEGSRIEDHFVTVSMTADGSGIILEDTGVS</sequence>
<proteinExistence type="predicted"/>
<feature type="compositionally biased region" description="Basic and acidic residues" evidence="1">
    <location>
        <begin position="364"/>
        <end position="375"/>
    </location>
</feature>
<feature type="compositionally biased region" description="Pro residues" evidence="1">
    <location>
        <begin position="161"/>
        <end position="172"/>
    </location>
</feature>
<organism evidence="2 3">
    <name type="scientific">Pinctada imbricata</name>
    <name type="common">Atlantic pearl-oyster</name>
    <name type="synonym">Pinctada martensii</name>
    <dbReference type="NCBI Taxonomy" id="66713"/>
    <lineage>
        <taxon>Eukaryota</taxon>
        <taxon>Metazoa</taxon>
        <taxon>Spiralia</taxon>
        <taxon>Lophotrochozoa</taxon>
        <taxon>Mollusca</taxon>
        <taxon>Bivalvia</taxon>
        <taxon>Autobranchia</taxon>
        <taxon>Pteriomorphia</taxon>
        <taxon>Pterioida</taxon>
        <taxon>Pterioidea</taxon>
        <taxon>Pteriidae</taxon>
        <taxon>Pinctada</taxon>
    </lineage>
</organism>
<comment type="caution">
    <text evidence="2">The sequence shown here is derived from an EMBL/GenBank/DDBJ whole genome shotgun (WGS) entry which is preliminary data.</text>
</comment>
<evidence type="ECO:0008006" key="4">
    <source>
        <dbReference type="Google" id="ProtNLM"/>
    </source>
</evidence>
<dbReference type="AlphaFoldDB" id="A0AA88YCY0"/>
<protein>
    <recommendedName>
        <fullName evidence="4">Calcium-responsive transcription factor</fullName>
    </recommendedName>
</protein>
<evidence type="ECO:0000313" key="3">
    <source>
        <dbReference type="Proteomes" id="UP001186944"/>
    </source>
</evidence>
<dbReference type="GO" id="GO:0000978">
    <property type="term" value="F:RNA polymerase II cis-regulatory region sequence-specific DNA binding"/>
    <property type="evidence" value="ECO:0007669"/>
    <property type="project" value="TreeGrafter"/>
</dbReference>
<dbReference type="Pfam" id="PF15299">
    <property type="entry name" value="ALS2CR8"/>
    <property type="match status" value="1"/>
</dbReference>
<feature type="region of interest" description="Disordered" evidence="1">
    <location>
        <begin position="1"/>
        <end position="22"/>
    </location>
</feature>
<feature type="region of interest" description="Disordered" evidence="1">
    <location>
        <begin position="137"/>
        <end position="172"/>
    </location>
</feature>
<dbReference type="GO" id="GO:0000981">
    <property type="term" value="F:DNA-binding transcription factor activity, RNA polymerase II-specific"/>
    <property type="evidence" value="ECO:0007669"/>
    <property type="project" value="TreeGrafter"/>
</dbReference>
<gene>
    <name evidence="2" type="ORF">FSP39_004786</name>
</gene>
<reference evidence="2" key="1">
    <citation type="submission" date="2019-08" db="EMBL/GenBank/DDBJ databases">
        <title>The improved chromosome-level genome for the pearl oyster Pinctada fucata martensii using PacBio sequencing and Hi-C.</title>
        <authorList>
            <person name="Zheng Z."/>
        </authorList>
    </citation>
    <scope>NUCLEOTIDE SEQUENCE</scope>
    <source>
        <strain evidence="2">ZZ-2019</strain>
        <tissue evidence="2">Adductor muscle</tissue>
    </source>
</reference>
<dbReference type="InterPro" id="IPR029309">
    <property type="entry name" value="CaRF"/>
</dbReference>